<dbReference type="OrthoDB" id="4708870at2759"/>
<reference evidence="1" key="1">
    <citation type="journal article" date="2020" name="Stud. Mycol.">
        <title>101 Dothideomycetes genomes: a test case for predicting lifestyles and emergence of pathogens.</title>
        <authorList>
            <person name="Haridas S."/>
            <person name="Albert R."/>
            <person name="Binder M."/>
            <person name="Bloem J."/>
            <person name="Labutti K."/>
            <person name="Salamov A."/>
            <person name="Andreopoulos B."/>
            <person name="Baker S."/>
            <person name="Barry K."/>
            <person name="Bills G."/>
            <person name="Bluhm B."/>
            <person name="Cannon C."/>
            <person name="Castanera R."/>
            <person name="Culley D."/>
            <person name="Daum C."/>
            <person name="Ezra D."/>
            <person name="Gonzalez J."/>
            <person name="Henrissat B."/>
            <person name="Kuo A."/>
            <person name="Liang C."/>
            <person name="Lipzen A."/>
            <person name="Lutzoni F."/>
            <person name="Magnuson J."/>
            <person name="Mondo S."/>
            <person name="Nolan M."/>
            <person name="Ohm R."/>
            <person name="Pangilinan J."/>
            <person name="Park H.-J."/>
            <person name="Ramirez L."/>
            <person name="Alfaro M."/>
            <person name="Sun H."/>
            <person name="Tritt A."/>
            <person name="Yoshinaga Y."/>
            <person name="Zwiers L.-H."/>
            <person name="Turgeon B."/>
            <person name="Goodwin S."/>
            <person name="Spatafora J."/>
            <person name="Crous P."/>
            <person name="Grigoriev I."/>
        </authorList>
    </citation>
    <scope>NUCLEOTIDE SEQUENCE</scope>
    <source>
        <strain evidence="1">CBS 627.86</strain>
    </source>
</reference>
<dbReference type="Proteomes" id="UP000799770">
    <property type="component" value="Unassembled WGS sequence"/>
</dbReference>
<feature type="non-terminal residue" evidence="1">
    <location>
        <position position="291"/>
    </location>
</feature>
<gene>
    <name evidence="1" type="ORF">BDV96DRAFT_468196</name>
</gene>
<sequence>MGGRAFPHLFCPRITRELYLKVRDQTFDILTKVFTHVTVPAEFPSKTDFGDVDFLVAGPRDVKVSAKFPWTTMVKEIKKAFDTTHGRQGFFTKDCMYFAISCPGREDEFFIQIDVKVCENPELFAWTEFQLNYASSEKIIGSMIKPLGLTINPEGLWVRIEEMEDVNSAGSMVFLTKEARDVLKIVGLDRRMLDGGFASNEELYAYLASSWVFNPAHFAERLKDPHYVEHLKDRSKAWVYFVTIWISEQYPKYQLPTQLDDVGDWYSIMRIIVRESVFTMFPPAAEVYYKK</sequence>
<protein>
    <submittedName>
        <fullName evidence="1">Uncharacterized protein</fullName>
    </submittedName>
</protein>
<proteinExistence type="predicted"/>
<accession>A0A6A5ZAK6</accession>
<dbReference type="AlphaFoldDB" id="A0A6A5ZAK6"/>
<keyword evidence="2" id="KW-1185">Reference proteome</keyword>
<organism evidence="1 2">
    <name type="scientific">Lophiotrema nucula</name>
    <dbReference type="NCBI Taxonomy" id="690887"/>
    <lineage>
        <taxon>Eukaryota</taxon>
        <taxon>Fungi</taxon>
        <taxon>Dikarya</taxon>
        <taxon>Ascomycota</taxon>
        <taxon>Pezizomycotina</taxon>
        <taxon>Dothideomycetes</taxon>
        <taxon>Pleosporomycetidae</taxon>
        <taxon>Pleosporales</taxon>
        <taxon>Lophiotremataceae</taxon>
        <taxon>Lophiotrema</taxon>
    </lineage>
</organism>
<name>A0A6A5ZAK6_9PLEO</name>
<evidence type="ECO:0000313" key="2">
    <source>
        <dbReference type="Proteomes" id="UP000799770"/>
    </source>
</evidence>
<evidence type="ECO:0000313" key="1">
    <source>
        <dbReference type="EMBL" id="KAF2116500.1"/>
    </source>
</evidence>
<dbReference type="EMBL" id="ML977320">
    <property type="protein sequence ID" value="KAF2116500.1"/>
    <property type="molecule type" value="Genomic_DNA"/>
</dbReference>